<evidence type="ECO:0000313" key="9">
    <source>
        <dbReference type="EMBL" id="SVD40161.1"/>
    </source>
</evidence>
<dbReference type="GO" id="GO:0019288">
    <property type="term" value="P:isopentenyl diphosphate biosynthetic process, methylerythritol 4-phosphate pathway"/>
    <property type="evidence" value="ECO:0007669"/>
    <property type="project" value="InterPro"/>
</dbReference>
<evidence type="ECO:0000256" key="5">
    <source>
        <dbReference type="ARBA" id="ARBA00023004"/>
    </source>
</evidence>
<dbReference type="Pfam" id="PF02401">
    <property type="entry name" value="LYTB"/>
    <property type="match status" value="1"/>
</dbReference>
<evidence type="ECO:0000256" key="3">
    <source>
        <dbReference type="ARBA" id="ARBA00022723"/>
    </source>
</evidence>
<reference evidence="9" key="1">
    <citation type="submission" date="2018-05" db="EMBL/GenBank/DDBJ databases">
        <authorList>
            <person name="Lanie J.A."/>
            <person name="Ng W.-L."/>
            <person name="Kazmierczak K.M."/>
            <person name="Andrzejewski T.M."/>
            <person name="Davidsen T.M."/>
            <person name="Wayne K.J."/>
            <person name="Tettelin H."/>
            <person name="Glass J.I."/>
            <person name="Rusch D."/>
            <person name="Podicherti R."/>
            <person name="Tsui H.-C.T."/>
            <person name="Winkler M.E."/>
        </authorList>
    </citation>
    <scope>NUCLEOTIDE SEQUENCE</scope>
</reference>
<evidence type="ECO:0000256" key="6">
    <source>
        <dbReference type="ARBA" id="ARBA00023014"/>
    </source>
</evidence>
<evidence type="ECO:0000256" key="8">
    <source>
        <dbReference type="ARBA" id="ARBA00046314"/>
    </source>
</evidence>
<feature type="non-terminal residue" evidence="9">
    <location>
        <position position="1"/>
    </location>
</feature>
<protein>
    <recommendedName>
        <fullName evidence="10">4-hydroxy-3-methylbut-2-enyl diphosphate reductase</fullName>
    </recommendedName>
</protein>
<organism evidence="9">
    <name type="scientific">marine metagenome</name>
    <dbReference type="NCBI Taxonomy" id="408172"/>
    <lineage>
        <taxon>unclassified sequences</taxon>
        <taxon>metagenomes</taxon>
        <taxon>ecological metagenomes</taxon>
    </lineage>
</organism>
<keyword evidence="4" id="KW-0560">Oxidoreductase</keyword>
<dbReference type="GO" id="GO:0051539">
    <property type="term" value="F:4 iron, 4 sulfur cluster binding"/>
    <property type="evidence" value="ECO:0007669"/>
    <property type="project" value="UniProtKB-KW"/>
</dbReference>
<dbReference type="GO" id="GO:0051745">
    <property type="term" value="F:4-hydroxy-3-methylbut-2-enyl diphosphate reductase activity"/>
    <property type="evidence" value="ECO:0007669"/>
    <property type="project" value="InterPro"/>
</dbReference>
<dbReference type="AlphaFoldDB" id="A0A382V2P5"/>
<dbReference type="GO" id="GO:0050992">
    <property type="term" value="P:dimethylallyl diphosphate biosynthetic process"/>
    <property type="evidence" value="ECO:0007669"/>
    <property type="project" value="InterPro"/>
</dbReference>
<name>A0A382V2P5_9ZZZZ</name>
<dbReference type="PANTHER" id="PTHR31619:SF5">
    <property type="entry name" value="4-HYDROXY-3-METHYLBUT-2-ENYL DIPHOSPHATE REDUCTASE, CHLOROPLASTIC"/>
    <property type="match status" value="1"/>
</dbReference>
<evidence type="ECO:0008006" key="10">
    <source>
        <dbReference type="Google" id="ProtNLM"/>
    </source>
</evidence>
<accession>A0A382V2P5</accession>
<comment type="pathway">
    <text evidence="7">Isoprenoid biosynthesis; isopentenyl diphosphate biosynthesis via DXP pathway; isopentenyl diphosphate from 1-deoxy-D-xylulose 5-phosphate: step 6/6.</text>
</comment>
<dbReference type="Gene3D" id="3.40.1010.20">
    <property type="entry name" value="4-hydroxy-3-methylbut-2-enyl diphosphate reductase, catalytic domain"/>
    <property type="match status" value="1"/>
</dbReference>
<comment type="cofactor">
    <cofactor evidence="1">
        <name>[4Fe-4S] cluster</name>
        <dbReference type="ChEBI" id="CHEBI:49883"/>
    </cofactor>
</comment>
<dbReference type="PANTHER" id="PTHR31619">
    <property type="entry name" value="4-HYDROXY-3-METHYLBUT-2-ENYL DIPHOSPHATE REDUCTASE, CHLOROPLASTIC"/>
    <property type="match status" value="1"/>
</dbReference>
<evidence type="ECO:0000256" key="4">
    <source>
        <dbReference type="ARBA" id="ARBA00023002"/>
    </source>
</evidence>
<keyword evidence="3" id="KW-0479">Metal-binding</keyword>
<keyword evidence="2" id="KW-0004">4Fe-4S</keyword>
<dbReference type="EMBL" id="UINC01148338">
    <property type="protein sequence ID" value="SVD40161.1"/>
    <property type="molecule type" value="Genomic_DNA"/>
</dbReference>
<dbReference type="InterPro" id="IPR003451">
    <property type="entry name" value="LytB/IspH"/>
</dbReference>
<evidence type="ECO:0000256" key="2">
    <source>
        <dbReference type="ARBA" id="ARBA00022485"/>
    </source>
</evidence>
<evidence type="ECO:0000256" key="7">
    <source>
        <dbReference type="ARBA" id="ARBA00046313"/>
    </source>
</evidence>
<dbReference type="GO" id="GO:0046872">
    <property type="term" value="F:metal ion binding"/>
    <property type="evidence" value="ECO:0007669"/>
    <property type="project" value="UniProtKB-KW"/>
</dbReference>
<gene>
    <name evidence="9" type="ORF">METZ01_LOCUS393015</name>
</gene>
<comment type="pathway">
    <text evidence="8">Isoprenoid biosynthesis; dimethylallyl diphosphate biosynthesis; dimethylallyl diphosphate from (2E)-4-hydroxy-3-methylbutenyl diphosphate: step 1/1.</text>
</comment>
<evidence type="ECO:0000256" key="1">
    <source>
        <dbReference type="ARBA" id="ARBA00001966"/>
    </source>
</evidence>
<proteinExistence type="predicted"/>
<keyword evidence="6" id="KW-0411">Iron-sulfur</keyword>
<sequence length="172" mass="18856">FDPDRDLTHIGVANQTTMLASESLAIAVALRESISERWGNSAIEQRFRSFDTICSATQDRQDAVEDMMLSPPDIMIVVGGYNSSNTNHLAHLCAQHTKTYHIEDAACININDGSIQHKKIMLDEILTDNFWLPDGEIAIGLTAGASTPDSKIGETVERVLQSAGYDTAQVYD</sequence>
<keyword evidence="5" id="KW-0408">Iron</keyword>